<evidence type="ECO:0000313" key="1">
    <source>
        <dbReference type="EMBL" id="SPD14029.1"/>
    </source>
</evidence>
<dbReference type="AlphaFoldDB" id="A0A2N9HQX1"/>
<name>A0A2N9HQX1_FAGSY</name>
<accession>A0A2N9HQX1</accession>
<gene>
    <name evidence="1" type="ORF">FSB_LOCUS41911</name>
</gene>
<organism evidence="1">
    <name type="scientific">Fagus sylvatica</name>
    <name type="common">Beechnut</name>
    <dbReference type="NCBI Taxonomy" id="28930"/>
    <lineage>
        <taxon>Eukaryota</taxon>
        <taxon>Viridiplantae</taxon>
        <taxon>Streptophyta</taxon>
        <taxon>Embryophyta</taxon>
        <taxon>Tracheophyta</taxon>
        <taxon>Spermatophyta</taxon>
        <taxon>Magnoliopsida</taxon>
        <taxon>eudicotyledons</taxon>
        <taxon>Gunneridae</taxon>
        <taxon>Pentapetalae</taxon>
        <taxon>rosids</taxon>
        <taxon>fabids</taxon>
        <taxon>Fagales</taxon>
        <taxon>Fagaceae</taxon>
        <taxon>Fagus</taxon>
    </lineage>
</organism>
<sequence length="74" mass="8471">MATKTQTPKPIETHGVTAFQGPSLLLLRRYGVPRRYGVTAFHGVTVLLLHRYSPLRRSKAHLFSLQITGRRRRC</sequence>
<proteinExistence type="predicted"/>
<reference evidence="1" key="1">
    <citation type="submission" date="2018-02" db="EMBL/GenBank/DDBJ databases">
        <authorList>
            <person name="Cohen D.B."/>
            <person name="Kent A.D."/>
        </authorList>
    </citation>
    <scope>NUCLEOTIDE SEQUENCE</scope>
</reference>
<protein>
    <submittedName>
        <fullName evidence="1">Uncharacterized protein</fullName>
    </submittedName>
</protein>
<dbReference type="EMBL" id="OIVN01003868">
    <property type="protein sequence ID" value="SPD14029.1"/>
    <property type="molecule type" value="Genomic_DNA"/>
</dbReference>